<reference evidence="1" key="1">
    <citation type="submission" date="2019-08" db="EMBL/GenBank/DDBJ databases">
        <authorList>
            <person name="Kucharzyk K."/>
            <person name="Murdoch R.W."/>
            <person name="Higgins S."/>
            <person name="Loffler F."/>
        </authorList>
    </citation>
    <scope>NUCLEOTIDE SEQUENCE</scope>
</reference>
<comment type="caution">
    <text evidence="1">The sequence shown here is derived from an EMBL/GenBank/DDBJ whole genome shotgun (WGS) entry which is preliminary data.</text>
</comment>
<sequence length="60" mass="7081">MVIRFFLSGFFVAMAFFGMDMQHDWMTDILDLAECFDQFFQIVAFLEVTVVEAQSFERIV</sequence>
<proteinExistence type="predicted"/>
<dbReference type="AlphaFoldDB" id="A0A645DEW2"/>
<accession>A0A645DEW2</accession>
<name>A0A645DEW2_9ZZZZ</name>
<evidence type="ECO:0000313" key="1">
    <source>
        <dbReference type="EMBL" id="MPM87383.1"/>
    </source>
</evidence>
<protein>
    <submittedName>
        <fullName evidence="1">Uncharacterized protein</fullName>
    </submittedName>
</protein>
<organism evidence="1">
    <name type="scientific">bioreactor metagenome</name>
    <dbReference type="NCBI Taxonomy" id="1076179"/>
    <lineage>
        <taxon>unclassified sequences</taxon>
        <taxon>metagenomes</taxon>
        <taxon>ecological metagenomes</taxon>
    </lineage>
</organism>
<dbReference type="EMBL" id="VSSQ01035211">
    <property type="protein sequence ID" value="MPM87383.1"/>
    <property type="molecule type" value="Genomic_DNA"/>
</dbReference>
<gene>
    <name evidence="1" type="ORF">SDC9_134479</name>
</gene>